<gene>
    <name evidence="1" type="ORF">KIW84_043454</name>
</gene>
<comment type="caution">
    <text evidence="1">The sequence shown here is derived from an EMBL/GenBank/DDBJ whole genome shotgun (WGS) entry which is preliminary data.</text>
</comment>
<dbReference type="Pfam" id="PF10275">
    <property type="entry name" value="Peptidase_C65"/>
    <property type="match status" value="1"/>
</dbReference>
<evidence type="ECO:0000313" key="1">
    <source>
        <dbReference type="EMBL" id="KAI5419286.1"/>
    </source>
</evidence>
<accession>A0A9D5AU16</accession>
<dbReference type="SUPFAM" id="SSF54001">
    <property type="entry name" value="Cysteine proteinases"/>
    <property type="match status" value="1"/>
</dbReference>
<reference evidence="1 2" key="1">
    <citation type="journal article" date="2022" name="Nat. Genet.">
        <title>Improved pea reference genome and pan-genome highlight genomic features and evolutionary characteristics.</title>
        <authorList>
            <person name="Yang T."/>
            <person name="Liu R."/>
            <person name="Luo Y."/>
            <person name="Hu S."/>
            <person name="Wang D."/>
            <person name="Wang C."/>
            <person name="Pandey M.K."/>
            <person name="Ge S."/>
            <person name="Xu Q."/>
            <person name="Li N."/>
            <person name="Li G."/>
            <person name="Huang Y."/>
            <person name="Saxena R.K."/>
            <person name="Ji Y."/>
            <person name="Li M."/>
            <person name="Yan X."/>
            <person name="He Y."/>
            <person name="Liu Y."/>
            <person name="Wang X."/>
            <person name="Xiang C."/>
            <person name="Varshney R.K."/>
            <person name="Ding H."/>
            <person name="Gao S."/>
            <person name="Zong X."/>
        </authorList>
    </citation>
    <scope>NUCLEOTIDE SEQUENCE [LARGE SCALE GENOMIC DNA]</scope>
    <source>
        <strain evidence="1 2">cv. Zhongwan 6</strain>
    </source>
</reference>
<sequence>MDLDQVIKSAPDNPSFCDTKGSDNCRSYQDSEPPLNAVKFECSSLKSATTGKYLLRPLRYKTIMNLFKPFVISLTNTTVEQLCKSVVEPRGEESHHVHITAFSDPSGVPIHVVYLGRSSCDTGGISVSHHDPILSADDLLSSSGSSEK</sequence>
<dbReference type="EMBL" id="JAMSHJ010000004">
    <property type="protein sequence ID" value="KAI5419286.1"/>
    <property type="molecule type" value="Genomic_DNA"/>
</dbReference>
<evidence type="ECO:0000313" key="2">
    <source>
        <dbReference type="Proteomes" id="UP001058974"/>
    </source>
</evidence>
<dbReference type="AlphaFoldDB" id="A0A9D5AU16"/>
<dbReference type="Gramene" id="Psat04G0345400-T1">
    <property type="protein sequence ID" value="KAI5419286.1"/>
    <property type="gene ID" value="KIW84_043454"/>
</dbReference>
<protein>
    <submittedName>
        <fullName evidence="1">Uncharacterized protein</fullName>
    </submittedName>
</protein>
<organism evidence="1 2">
    <name type="scientific">Pisum sativum</name>
    <name type="common">Garden pea</name>
    <name type="synonym">Lathyrus oleraceus</name>
    <dbReference type="NCBI Taxonomy" id="3888"/>
    <lineage>
        <taxon>Eukaryota</taxon>
        <taxon>Viridiplantae</taxon>
        <taxon>Streptophyta</taxon>
        <taxon>Embryophyta</taxon>
        <taxon>Tracheophyta</taxon>
        <taxon>Spermatophyta</taxon>
        <taxon>Magnoliopsida</taxon>
        <taxon>eudicotyledons</taxon>
        <taxon>Gunneridae</taxon>
        <taxon>Pentapetalae</taxon>
        <taxon>rosids</taxon>
        <taxon>fabids</taxon>
        <taxon>Fabales</taxon>
        <taxon>Fabaceae</taxon>
        <taxon>Papilionoideae</taxon>
        <taxon>50 kb inversion clade</taxon>
        <taxon>NPAAA clade</taxon>
        <taxon>Hologalegina</taxon>
        <taxon>IRL clade</taxon>
        <taxon>Fabeae</taxon>
        <taxon>Lathyrus</taxon>
    </lineage>
</organism>
<keyword evidence="2" id="KW-1185">Reference proteome</keyword>
<proteinExistence type="predicted"/>
<dbReference type="InterPro" id="IPR019400">
    <property type="entry name" value="Peptidase_C65_otubain"/>
</dbReference>
<dbReference type="InterPro" id="IPR042468">
    <property type="entry name" value="Peptidase_C65_otubain_sub1"/>
</dbReference>
<name>A0A9D5AU16_PEA</name>
<dbReference type="InterPro" id="IPR038765">
    <property type="entry name" value="Papain-like_cys_pep_sf"/>
</dbReference>
<dbReference type="Gene3D" id="3.30.200.60">
    <property type="entry name" value="Peptidase C65 Otubain, subdomain 1"/>
    <property type="match status" value="1"/>
</dbReference>
<dbReference type="Proteomes" id="UP001058974">
    <property type="component" value="Chromosome 4"/>
</dbReference>